<name>A0ACC4C1W5_POPAL</name>
<evidence type="ECO:0000313" key="1">
    <source>
        <dbReference type="EMBL" id="KAL3585217.1"/>
    </source>
</evidence>
<protein>
    <submittedName>
        <fullName evidence="1">Uncharacterized protein</fullName>
    </submittedName>
</protein>
<organism evidence="1 2">
    <name type="scientific">Populus alba</name>
    <name type="common">White poplar</name>
    <dbReference type="NCBI Taxonomy" id="43335"/>
    <lineage>
        <taxon>Eukaryota</taxon>
        <taxon>Viridiplantae</taxon>
        <taxon>Streptophyta</taxon>
        <taxon>Embryophyta</taxon>
        <taxon>Tracheophyta</taxon>
        <taxon>Spermatophyta</taxon>
        <taxon>Magnoliopsida</taxon>
        <taxon>eudicotyledons</taxon>
        <taxon>Gunneridae</taxon>
        <taxon>Pentapetalae</taxon>
        <taxon>rosids</taxon>
        <taxon>fabids</taxon>
        <taxon>Malpighiales</taxon>
        <taxon>Salicaceae</taxon>
        <taxon>Saliceae</taxon>
        <taxon>Populus</taxon>
    </lineage>
</organism>
<sequence length="141" mass="15010">MLSSPEVEIAAGVFAGVLGAGRPSPWHVVNIPLLKRHAVATRYSEACVIVMANPHITAPASKSQDCPEVVAGDVSCAMIELNIPPVMTNVKSSPRKTRLTATSGVNAILQQLKKQNQKLGRKSKKNSKNVQAASSLNDSRE</sequence>
<reference evidence="1 2" key="1">
    <citation type="journal article" date="2024" name="Plant Biotechnol. J.">
        <title>Genome and CRISPR/Cas9 system of a widespread forest tree (Populus alba) in the world.</title>
        <authorList>
            <person name="Liu Y.J."/>
            <person name="Jiang P.F."/>
            <person name="Han X.M."/>
            <person name="Li X.Y."/>
            <person name="Wang H.M."/>
            <person name="Wang Y.J."/>
            <person name="Wang X.X."/>
            <person name="Zeng Q.Y."/>
        </authorList>
    </citation>
    <scope>NUCLEOTIDE SEQUENCE [LARGE SCALE GENOMIC DNA]</scope>
    <source>
        <strain evidence="2">cv. PAL-ZL1</strain>
    </source>
</reference>
<evidence type="ECO:0000313" key="2">
    <source>
        <dbReference type="Proteomes" id="UP000309997"/>
    </source>
</evidence>
<proteinExistence type="predicted"/>
<comment type="caution">
    <text evidence="1">The sequence shown here is derived from an EMBL/GenBank/DDBJ whole genome shotgun (WGS) entry which is preliminary data.</text>
</comment>
<dbReference type="Proteomes" id="UP000309997">
    <property type="component" value="Unassembled WGS sequence"/>
</dbReference>
<gene>
    <name evidence="1" type="ORF">D5086_012084</name>
</gene>
<keyword evidence="2" id="KW-1185">Reference proteome</keyword>
<dbReference type="EMBL" id="RCHU02000006">
    <property type="protein sequence ID" value="KAL3585217.1"/>
    <property type="molecule type" value="Genomic_DNA"/>
</dbReference>
<accession>A0ACC4C1W5</accession>